<name>A0A8S2G5Y6_9BILA</name>
<gene>
    <name evidence="1" type="ORF">OVA965_LOCUS43630</name>
    <name evidence="2" type="ORF">TMI583_LOCUS45978</name>
</gene>
<proteinExistence type="predicted"/>
<feature type="non-terminal residue" evidence="1">
    <location>
        <position position="1"/>
    </location>
</feature>
<protein>
    <submittedName>
        <fullName evidence="1">Uncharacterized protein</fullName>
    </submittedName>
</protein>
<reference evidence="1" key="1">
    <citation type="submission" date="2021-02" db="EMBL/GenBank/DDBJ databases">
        <authorList>
            <person name="Nowell W R."/>
        </authorList>
    </citation>
    <scope>NUCLEOTIDE SEQUENCE</scope>
</reference>
<accession>A0A8S2G5Y6</accession>
<comment type="caution">
    <text evidence="1">The sequence shown here is derived from an EMBL/GenBank/DDBJ whole genome shotgun (WGS) entry which is preliminary data.</text>
</comment>
<evidence type="ECO:0000313" key="3">
    <source>
        <dbReference type="Proteomes" id="UP000677228"/>
    </source>
</evidence>
<dbReference type="Proteomes" id="UP000677228">
    <property type="component" value="Unassembled WGS sequence"/>
</dbReference>
<evidence type="ECO:0000313" key="2">
    <source>
        <dbReference type="EMBL" id="CAF4454610.1"/>
    </source>
</evidence>
<dbReference type="AlphaFoldDB" id="A0A8S2G5Y6"/>
<dbReference type="EMBL" id="CAJNOK010058426">
    <property type="protein sequence ID" value="CAF1629302.1"/>
    <property type="molecule type" value="Genomic_DNA"/>
</dbReference>
<dbReference type="Proteomes" id="UP000682733">
    <property type="component" value="Unassembled WGS sequence"/>
</dbReference>
<sequence>ASVNRTVEDAEEYMLDETFDC</sequence>
<evidence type="ECO:0000313" key="1">
    <source>
        <dbReference type="EMBL" id="CAF1629302.1"/>
    </source>
</evidence>
<organism evidence="1 3">
    <name type="scientific">Didymodactylos carnosus</name>
    <dbReference type="NCBI Taxonomy" id="1234261"/>
    <lineage>
        <taxon>Eukaryota</taxon>
        <taxon>Metazoa</taxon>
        <taxon>Spiralia</taxon>
        <taxon>Gnathifera</taxon>
        <taxon>Rotifera</taxon>
        <taxon>Eurotatoria</taxon>
        <taxon>Bdelloidea</taxon>
        <taxon>Philodinida</taxon>
        <taxon>Philodinidae</taxon>
        <taxon>Didymodactylos</taxon>
    </lineage>
</organism>
<dbReference type="EMBL" id="CAJOBA010083976">
    <property type="protein sequence ID" value="CAF4454610.1"/>
    <property type="molecule type" value="Genomic_DNA"/>
</dbReference>